<feature type="compositionally biased region" description="Acidic residues" evidence="1">
    <location>
        <begin position="1"/>
        <end position="24"/>
    </location>
</feature>
<feature type="compositionally biased region" description="Basic and acidic residues" evidence="1">
    <location>
        <begin position="65"/>
        <end position="77"/>
    </location>
</feature>
<dbReference type="EMBL" id="OB660141">
    <property type="protein sequence ID" value="CAD7223031.1"/>
    <property type="molecule type" value="Genomic_DNA"/>
</dbReference>
<name>A0A7R8W611_9CRUS</name>
<reference evidence="2" key="1">
    <citation type="submission" date="2020-11" db="EMBL/GenBank/DDBJ databases">
        <authorList>
            <person name="Tran Van P."/>
        </authorList>
    </citation>
    <scope>NUCLEOTIDE SEQUENCE</scope>
</reference>
<accession>A0A7R8W611</accession>
<feature type="region of interest" description="Disordered" evidence="1">
    <location>
        <begin position="1"/>
        <end position="110"/>
    </location>
</feature>
<protein>
    <submittedName>
        <fullName evidence="2">Uncharacterized protein</fullName>
    </submittedName>
</protein>
<sequence length="216" mass="23564">MSESVGAEEDVDGGDATEDVEAGDATDNPNPGEATEDSDAGEAQDLEDVGDIAHRDHSAVGIRAESTHRFVHSKDGPRSLPAFPPARDNARDSSSSVELLPPRNLTDDDVPSLAEVPAAPFFFDPQYQVHLKTEATRLFTNVRQRALNAVQSLAISSPTLDTSIPRKKQVADKVLAVVARNWDLLAKERRGNVVRSNEVRVAVLFNFQVQGEKWRI</sequence>
<evidence type="ECO:0000256" key="1">
    <source>
        <dbReference type="SAM" id="MobiDB-lite"/>
    </source>
</evidence>
<feature type="compositionally biased region" description="Acidic residues" evidence="1">
    <location>
        <begin position="34"/>
        <end position="50"/>
    </location>
</feature>
<dbReference type="AlphaFoldDB" id="A0A7R8W611"/>
<gene>
    <name evidence="2" type="ORF">CTOB1V02_LOCUS1026</name>
</gene>
<organism evidence="2">
    <name type="scientific">Cyprideis torosa</name>
    <dbReference type="NCBI Taxonomy" id="163714"/>
    <lineage>
        <taxon>Eukaryota</taxon>
        <taxon>Metazoa</taxon>
        <taxon>Ecdysozoa</taxon>
        <taxon>Arthropoda</taxon>
        <taxon>Crustacea</taxon>
        <taxon>Oligostraca</taxon>
        <taxon>Ostracoda</taxon>
        <taxon>Podocopa</taxon>
        <taxon>Podocopida</taxon>
        <taxon>Cytherocopina</taxon>
        <taxon>Cytheroidea</taxon>
        <taxon>Cytherideidae</taxon>
        <taxon>Cyprideis</taxon>
    </lineage>
</organism>
<proteinExistence type="predicted"/>
<evidence type="ECO:0000313" key="2">
    <source>
        <dbReference type="EMBL" id="CAD7223031.1"/>
    </source>
</evidence>